<keyword evidence="2" id="KW-1185">Reference proteome</keyword>
<comment type="caution">
    <text evidence="1">The sequence shown here is derived from an EMBL/GenBank/DDBJ whole genome shotgun (WGS) entry which is preliminary data.</text>
</comment>
<dbReference type="Proteomes" id="UP000273786">
    <property type="component" value="Unassembled WGS sequence"/>
</dbReference>
<sequence length="202" mass="22549">MLGVRTRQNPHAQPIPDPALDALGLGIETLILKRDGLEVEGCQLSEINLDEMIEKCRHFGSLQLLLLVSYRFNQRSIVGMIALEVGIDNRKPSLLRPEGTIDFNCERMPAIWLGSTPDSMIDDELEEKHPLLGAGASHLRLPPSDNTRDNGNILTLLIEWKAVRDSFAQRPERAQRATGNAEAKLAHYGDNGRRSHEEWIAA</sequence>
<name>A0A3P3EXY8_9HYPH</name>
<evidence type="ECO:0000313" key="1">
    <source>
        <dbReference type="EMBL" id="RRH90218.1"/>
    </source>
</evidence>
<dbReference type="RefSeq" id="WP_125006478.1">
    <property type="nucleotide sequence ID" value="NZ_RQXT01000070.1"/>
</dbReference>
<gene>
    <name evidence="1" type="ORF">EH240_33210</name>
</gene>
<reference evidence="1 2" key="1">
    <citation type="submission" date="2018-11" db="EMBL/GenBank/DDBJ databases">
        <title>the genome of Mesorhizobium tamadayense DSM 28320.</title>
        <authorList>
            <person name="Gao J."/>
        </authorList>
    </citation>
    <scope>NUCLEOTIDE SEQUENCE [LARGE SCALE GENOMIC DNA]</scope>
    <source>
        <strain evidence="1 2">DSM 28320</strain>
    </source>
</reference>
<organism evidence="1 2">
    <name type="scientific">Mesorhizobium tamadayense</name>
    <dbReference type="NCBI Taxonomy" id="425306"/>
    <lineage>
        <taxon>Bacteria</taxon>
        <taxon>Pseudomonadati</taxon>
        <taxon>Pseudomonadota</taxon>
        <taxon>Alphaproteobacteria</taxon>
        <taxon>Hyphomicrobiales</taxon>
        <taxon>Phyllobacteriaceae</taxon>
        <taxon>Mesorhizobium</taxon>
    </lineage>
</organism>
<protein>
    <submittedName>
        <fullName evidence="1">Uncharacterized protein</fullName>
    </submittedName>
</protein>
<proteinExistence type="predicted"/>
<dbReference type="AlphaFoldDB" id="A0A3P3EXY8"/>
<dbReference type="EMBL" id="RQXT01000070">
    <property type="protein sequence ID" value="RRH90218.1"/>
    <property type="molecule type" value="Genomic_DNA"/>
</dbReference>
<accession>A0A3P3EXY8</accession>
<evidence type="ECO:0000313" key="2">
    <source>
        <dbReference type="Proteomes" id="UP000273786"/>
    </source>
</evidence>